<dbReference type="Gene3D" id="2.40.110.10">
    <property type="entry name" value="Butyryl-CoA Dehydrogenase, subunit A, domain 2"/>
    <property type="match status" value="1"/>
</dbReference>
<dbReference type="Pfam" id="PF00441">
    <property type="entry name" value="Acyl-CoA_dh_1"/>
    <property type="match status" value="1"/>
</dbReference>
<feature type="domain" description="Acyl-CoA dehydrogenase/oxidase N-terminal" evidence="9">
    <location>
        <begin position="6"/>
        <end position="116"/>
    </location>
</feature>
<dbReference type="PIRSF" id="PIRSF016578">
    <property type="entry name" value="HsaA"/>
    <property type="match status" value="1"/>
</dbReference>
<evidence type="ECO:0000256" key="2">
    <source>
        <dbReference type="ARBA" id="ARBA00009347"/>
    </source>
</evidence>
<evidence type="ECO:0000256" key="3">
    <source>
        <dbReference type="ARBA" id="ARBA00022630"/>
    </source>
</evidence>
<dbReference type="FunFam" id="1.10.540.10:FF:000026">
    <property type="entry name" value="Acyl-CoA dehydrogenase medium chain"/>
    <property type="match status" value="1"/>
</dbReference>
<dbReference type="InterPro" id="IPR009075">
    <property type="entry name" value="AcylCo_DH/oxidase_C"/>
</dbReference>
<dbReference type="PROSITE" id="PS00073">
    <property type="entry name" value="ACYL_COA_DH_2"/>
    <property type="match status" value="1"/>
</dbReference>
<keyword evidence="5 6" id="KW-0560">Oxidoreductase</keyword>
<feature type="domain" description="Acyl-CoA oxidase/dehydrogenase middle" evidence="8">
    <location>
        <begin position="119"/>
        <end position="215"/>
    </location>
</feature>
<dbReference type="InterPro" id="IPR046373">
    <property type="entry name" value="Acyl-CoA_Oxase/DH_mid-dom_sf"/>
</dbReference>
<keyword evidence="11" id="KW-1185">Reference proteome</keyword>
<dbReference type="PANTHER" id="PTHR43884">
    <property type="entry name" value="ACYL-COA DEHYDROGENASE"/>
    <property type="match status" value="1"/>
</dbReference>
<protein>
    <submittedName>
        <fullName evidence="10">Acyl-CoA dehydrogenase</fullName>
    </submittedName>
</protein>
<dbReference type="Pfam" id="PF02770">
    <property type="entry name" value="Acyl-CoA_dh_M"/>
    <property type="match status" value="1"/>
</dbReference>
<dbReference type="PANTHER" id="PTHR43884:SF12">
    <property type="entry name" value="ISOVALERYL-COA DEHYDROGENASE, MITOCHONDRIAL-RELATED"/>
    <property type="match status" value="1"/>
</dbReference>
<evidence type="ECO:0000259" key="9">
    <source>
        <dbReference type="Pfam" id="PF02771"/>
    </source>
</evidence>
<dbReference type="InterPro" id="IPR009100">
    <property type="entry name" value="AcylCoA_DH/oxidase_NM_dom_sf"/>
</dbReference>
<evidence type="ECO:0000259" key="7">
    <source>
        <dbReference type="Pfam" id="PF00441"/>
    </source>
</evidence>
<dbReference type="InterPro" id="IPR037069">
    <property type="entry name" value="AcylCoA_DH/ox_N_sf"/>
</dbReference>
<keyword evidence="4 6" id="KW-0274">FAD</keyword>
<dbReference type="Proteomes" id="UP000254337">
    <property type="component" value="Chromosome"/>
</dbReference>
<reference evidence="10 11" key="1">
    <citation type="submission" date="2018-05" db="EMBL/GenBank/DDBJ databases">
        <title>Complete genome sequence of Megasphaera sp. AJH120T, isolated from the ceca of a chicken.</title>
        <authorList>
            <person name="Maki J."/>
            <person name="Looft T."/>
        </authorList>
    </citation>
    <scope>NUCLEOTIDE SEQUENCE [LARGE SCALE GENOMIC DNA]</scope>
    <source>
        <strain evidence="10 11">AJH120</strain>
    </source>
</reference>
<dbReference type="Pfam" id="PF02771">
    <property type="entry name" value="Acyl-CoA_dh_N"/>
    <property type="match status" value="1"/>
</dbReference>
<dbReference type="OrthoDB" id="9802447at2"/>
<evidence type="ECO:0000256" key="4">
    <source>
        <dbReference type="ARBA" id="ARBA00022827"/>
    </source>
</evidence>
<dbReference type="RefSeq" id="WP_107196747.1">
    <property type="nucleotide sequence ID" value="NZ_CP029462.1"/>
</dbReference>
<proteinExistence type="inferred from homology"/>
<dbReference type="EMBL" id="CP029462">
    <property type="protein sequence ID" value="AXL20998.1"/>
    <property type="molecule type" value="Genomic_DNA"/>
</dbReference>
<dbReference type="SUPFAM" id="SSF47203">
    <property type="entry name" value="Acyl-CoA dehydrogenase C-terminal domain-like"/>
    <property type="match status" value="1"/>
</dbReference>
<evidence type="ECO:0000313" key="11">
    <source>
        <dbReference type="Proteomes" id="UP000254337"/>
    </source>
</evidence>
<evidence type="ECO:0000256" key="1">
    <source>
        <dbReference type="ARBA" id="ARBA00001974"/>
    </source>
</evidence>
<dbReference type="InterPro" id="IPR006091">
    <property type="entry name" value="Acyl-CoA_Oxase/DH_mid-dom"/>
</dbReference>
<comment type="similarity">
    <text evidence="2 6">Belongs to the acyl-CoA dehydrogenase family.</text>
</comment>
<dbReference type="AlphaFoldDB" id="A0A346AYQ5"/>
<sequence>MGYNFTEEQLAVRDLVRSFAQKEVAPLSRQMDETGWNPELYKKYIATGLHATPIPEAYGGAGLGDVECAVITHELARADAGFAMSMEISWVCADMIRLHGSDEQKEKYLTAVADGKLFAFALTEPDSGSDAAGMRTRAKKQADGSYVVKGSKAWITNAGIADYYVVMAITDPEKGAKGISAFLVDAGTPGLIVDKEEDKMGMRSSDTHGLTFDDMKLPAGALLGEEGKGFVYAMEGLDGGRISCAAISTGIAEHAMQIAKEYSLQRVAFGKPIAKFQGVSFKLANMSMYIDAMNLMLYDAAALKATGVRCSKLAAEAKLLASTHATQICLDAIQILGGNGYSKEYNVERLLRDNKLMEIGEGTNEILRVVIGSAVLAEK</sequence>
<evidence type="ECO:0000259" key="8">
    <source>
        <dbReference type="Pfam" id="PF02770"/>
    </source>
</evidence>
<dbReference type="GO" id="GO:0050660">
    <property type="term" value="F:flavin adenine dinucleotide binding"/>
    <property type="evidence" value="ECO:0007669"/>
    <property type="project" value="InterPro"/>
</dbReference>
<dbReference type="InterPro" id="IPR013786">
    <property type="entry name" value="AcylCoA_DH/ox_N"/>
</dbReference>
<dbReference type="FunFam" id="2.40.110.10:FF:000001">
    <property type="entry name" value="Acyl-CoA dehydrogenase, mitochondrial"/>
    <property type="match status" value="1"/>
</dbReference>
<evidence type="ECO:0000313" key="10">
    <source>
        <dbReference type="EMBL" id="AXL20998.1"/>
    </source>
</evidence>
<dbReference type="SUPFAM" id="SSF56645">
    <property type="entry name" value="Acyl-CoA dehydrogenase NM domain-like"/>
    <property type="match status" value="1"/>
</dbReference>
<dbReference type="KEGG" id="meg:DKB62_05145"/>
<gene>
    <name evidence="10" type="ORF">DKB62_05145</name>
</gene>
<evidence type="ECO:0000256" key="6">
    <source>
        <dbReference type="RuleBase" id="RU362125"/>
    </source>
</evidence>
<comment type="cofactor">
    <cofactor evidence="1 6">
        <name>FAD</name>
        <dbReference type="ChEBI" id="CHEBI:57692"/>
    </cofactor>
</comment>
<keyword evidence="3 6" id="KW-0285">Flavoprotein</keyword>
<dbReference type="InterPro" id="IPR006089">
    <property type="entry name" value="Acyl-CoA_DH_CS"/>
</dbReference>
<feature type="domain" description="Acyl-CoA dehydrogenase/oxidase C-terminal" evidence="7">
    <location>
        <begin position="227"/>
        <end position="375"/>
    </location>
</feature>
<dbReference type="PROSITE" id="PS00072">
    <property type="entry name" value="ACYL_COA_DH_1"/>
    <property type="match status" value="1"/>
</dbReference>
<accession>A0A346AYQ5</accession>
<name>A0A346AYQ5_9FIRM</name>
<evidence type="ECO:0000256" key="5">
    <source>
        <dbReference type="ARBA" id="ARBA00023002"/>
    </source>
</evidence>
<organism evidence="10 11">
    <name type="scientific">Megasphaera stantonii</name>
    <dbReference type="NCBI Taxonomy" id="2144175"/>
    <lineage>
        <taxon>Bacteria</taxon>
        <taxon>Bacillati</taxon>
        <taxon>Bacillota</taxon>
        <taxon>Negativicutes</taxon>
        <taxon>Veillonellales</taxon>
        <taxon>Veillonellaceae</taxon>
        <taxon>Megasphaera</taxon>
    </lineage>
</organism>
<dbReference type="Gene3D" id="1.10.540.10">
    <property type="entry name" value="Acyl-CoA dehydrogenase/oxidase, N-terminal domain"/>
    <property type="match status" value="1"/>
</dbReference>
<dbReference type="GO" id="GO:0003995">
    <property type="term" value="F:acyl-CoA dehydrogenase activity"/>
    <property type="evidence" value="ECO:0007669"/>
    <property type="project" value="InterPro"/>
</dbReference>
<dbReference type="Gene3D" id="1.20.140.10">
    <property type="entry name" value="Butyryl-CoA Dehydrogenase, subunit A, domain 3"/>
    <property type="match status" value="1"/>
</dbReference>
<dbReference type="InterPro" id="IPR036250">
    <property type="entry name" value="AcylCo_DH-like_C"/>
</dbReference>
<dbReference type="FunFam" id="1.20.140.10:FF:000004">
    <property type="entry name" value="Acyl-CoA dehydrogenase FadE25"/>
    <property type="match status" value="1"/>
</dbReference>